<keyword evidence="6 16" id="KW-0378">Hydrolase</keyword>
<dbReference type="InterPro" id="IPR006102">
    <property type="entry name" value="Ig-like_GH2"/>
</dbReference>
<dbReference type="InterPro" id="IPR004199">
    <property type="entry name" value="B-gal_small/dom_5"/>
</dbReference>
<evidence type="ECO:0000256" key="5">
    <source>
        <dbReference type="ARBA" id="ARBA00012756"/>
    </source>
</evidence>
<dbReference type="InterPro" id="IPR013783">
    <property type="entry name" value="Ig-like_fold"/>
</dbReference>
<dbReference type="InterPro" id="IPR006104">
    <property type="entry name" value="Glyco_hydro_2_N"/>
</dbReference>
<dbReference type="Pfam" id="PF02929">
    <property type="entry name" value="Bgal_small_N"/>
    <property type="match status" value="1"/>
</dbReference>
<dbReference type="Gene3D" id="2.60.40.10">
    <property type="entry name" value="Immunoglobulins"/>
    <property type="match status" value="2"/>
</dbReference>
<accession>A0ABW4VS59</accession>
<evidence type="ECO:0000256" key="1">
    <source>
        <dbReference type="ARBA" id="ARBA00001412"/>
    </source>
</evidence>
<comment type="catalytic activity">
    <reaction evidence="1">
        <text>Hydrolysis of terminal non-reducing beta-D-galactose residues in beta-D-galactosides.</text>
        <dbReference type="EC" id="3.2.1.23"/>
    </reaction>
</comment>
<dbReference type="Gene3D" id="2.60.120.260">
    <property type="entry name" value="Galactose-binding domain-like"/>
    <property type="match status" value="1"/>
</dbReference>
<reference evidence="17" key="1">
    <citation type="journal article" date="2019" name="Int. J. Syst. Evol. Microbiol.">
        <title>The Global Catalogue of Microorganisms (GCM) 10K type strain sequencing project: providing services to taxonomists for standard genome sequencing and annotation.</title>
        <authorList>
            <consortium name="The Broad Institute Genomics Platform"/>
            <consortium name="The Broad Institute Genome Sequencing Center for Infectious Disease"/>
            <person name="Wu L."/>
            <person name="Ma J."/>
        </authorList>
    </citation>
    <scope>NUCLEOTIDE SEQUENCE [LARGE SCALE GENOMIC DNA]</scope>
    <source>
        <strain evidence="17">CGMCC 1.15180</strain>
    </source>
</reference>
<dbReference type="InterPro" id="IPR032312">
    <property type="entry name" value="LacZ_4"/>
</dbReference>
<evidence type="ECO:0000259" key="11">
    <source>
        <dbReference type="Pfam" id="PF00703"/>
    </source>
</evidence>
<dbReference type="Gene3D" id="2.70.98.10">
    <property type="match status" value="1"/>
</dbReference>
<name>A0ABW4VS59_9BACT</name>
<keyword evidence="7" id="KW-0106">Calcium</keyword>
<dbReference type="InterPro" id="IPR006101">
    <property type="entry name" value="Glyco_hydro_2"/>
</dbReference>
<dbReference type="RefSeq" id="WP_376887635.1">
    <property type="nucleotide sequence ID" value="NZ_JBHUHR010000045.1"/>
</dbReference>
<evidence type="ECO:0000256" key="7">
    <source>
        <dbReference type="ARBA" id="ARBA00022837"/>
    </source>
</evidence>
<keyword evidence="10" id="KW-0812">Transmembrane</keyword>
<evidence type="ECO:0000256" key="6">
    <source>
        <dbReference type="ARBA" id="ARBA00022801"/>
    </source>
</evidence>
<evidence type="ECO:0000256" key="8">
    <source>
        <dbReference type="ARBA" id="ARBA00023295"/>
    </source>
</evidence>
<evidence type="ECO:0000256" key="2">
    <source>
        <dbReference type="ARBA" id="ARBA00001913"/>
    </source>
</evidence>
<feature type="domain" description="Glycosyl hydrolases family 2 sugar binding" evidence="13">
    <location>
        <begin position="66"/>
        <end position="206"/>
    </location>
</feature>
<keyword evidence="17" id="KW-1185">Reference proteome</keyword>
<dbReference type="EMBL" id="JBHUHR010000045">
    <property type="protein sequence ID" value="MFD2036536.1"/>
    <property type="molecule type" value="Genomic_DNA"/>
</dbReference>
<comment type="similarity">
    <text evidence="3">Belongs to the glycosyl hydrolase 2 family.</text>
</comment>
<dbReference type="Proteomes" id="UP001597361">
    <property type="component" value="Unassembled WGS sequence"/>
</dbReference>
<evidence type="ECO:0000259" key="15">
    <source>
        <dbReference type="Pfam" id="PF16353"/>
    </source>
</evidence>
<dbReference type="Pfam" id="PF02836">
    <property type="entry name" value="Glyco_hydro_2_C"/>
    <property type="match status" value="1"/>
</dbReference>
<dbReference type="InterPro" id="IPR008979">
    <property type="entry name" value="Galactose-bd-like_sf"/>
</dbReference>
<feature type="transmembrane region" description="Helical" evidence="10">
    <location>
        <begin position="12"/>
        <end position="28"/>
    </location>
</feature>
<feature type="domain" description="Beta-galactosidase" evidence="15">
    <location>
        <begin position="581"/>
        <end position="658"/>
    </location>
</feature>
<keyword evidence="10" id="KW-0472">Membrane</keyword>
<feature type="domain" description="Beta galactosidase small chain/" evidence="14">
    <location>
        <begin position="695"/>
        <end position="881"/>
    </location>
</feature>
<evidence type="ECO:0000259" key="14">
    <source>
        <dbReference type="Pfam" id="PF02929"/>
    </source>
</evidence>
<evidence type="ECO:0000256" key="4">
    <source>
        <dbReference type="ARBA" id="ARBA00011245"/>
    </source>
</evidence>
<dbReference type="Gene3D" id="3.20.20.80">
    <property type="entry name" value="Glycosidases"/>
    <property type="match status" value="1"/>
</dbReference>
<comment type="caution">
    <text evidence="16">The sequence shown here is derived from an EMBL/GenBank/DDBJ whole genome shotgun (WGS) entry which is preliminary data.</text>
</comment>
<comment type="cofactor">
    <cofactor evidence="2">
        <name>Ca(2+)</name>
        <dbReference type="ChEBI" id="CHEBI:29108"/>
    </cofactor>
</comment>
<dbReference type="Pfam" id="PF02837">
    <property type="entry name" value="Glyco_hydro_2_N"/>
    <property type="match status" value="1"/>
</dbReference>
<keyword evidence="8" id="KW-0326">Glycosidase</keyword>
<evidence type="ECO:0000259" key="13">
    <source>
        <dbReference type="Pfam" id="PF02837"/>
    </source>
</evidence>
<dbReference type="InterPro" id="IPR006103">
    <property type="entry name" value="Glyco_hydro_2_cat"/>
</dbReference>
<sequence>MKEIQKIDNRIIGWMVLLLAFVTIPTWMSHAQSQKEQTIIQHLSGTGYQDTKEWEFKISGGRKAGEWSKINVPSVWEQEGFGKYQYGIKFYGKAFPDGIADEVGEYKYEFEIPKDWENRRIRIVFDGSMTDTEVKINGRSAGTKHQGAFYRFRYDITELLKFGKKNLLEVTVSKESSNAGVNLAERRADYWNFGGIFRPVFLEAMPSRFIERTAIDAKADGHFLSEIYLGDASPKPLQVQAKIQDNSGKNIGQILKGTVPQGSDKIVLEGDFDQVKLWTAETPNLYTITYDLYDQEKLLHTITDRFGFRTIEVRESDGIYINGQRILMKGVNKHSFWPESGRTLNRELNYDAARLIKEMNMNAVRLSHYPSDPEFLEACDELGLYVLHELGGWHGHYDEEVGIGLVESLVTRDVNHPSVIFWDNGNEGGWNTELDDEFAKWDPQNRPVLHPQKLLSGIETMHYRSYGEMQEYFRGDYIFMPTEFLHGLYDGGHGAGLHDYWEMMRKHPRSGGGFLWVFADEGISRTDQDGRIDNQGNYAADGILGPHMEKEGSFYTIKEVWSPVMLMQESVLKPDFDGKILVENRYDFTNLKDCTFEWSLGKFYAPESGQTGHSVLMKTSIKGPDVAPHESGELSLKWPSNWQETDVLYVKALDPNGEELWTWSYTWDKTETYLNAASGKVDLTENETDYTVSSGGLELVFDKKSGALSSLKESGKVFSFKGPRFVAARRGDRTLDGNVDKDADKGLDRIYKEIAFEQSLKQIQVSQEGEDIVVRTDFKGPIANLTWHIKPGGLVQLDYAYQYDGVVELVGLAFDYPEHLVKSKRWLGNGPYRVWQNRLHGTKFDIWENEYNDPIPGETFDYPEFKGYFHDWRWAVFETTEGEIHLSTDQKENYLGVYTPRDGRDKLLYTLPETGLAVLDVIPAVRNKVNATDLVGPSSQAQWIEGLKKGSISLKFKAK</sequence>
<dbReference type="Pfam" id="PF16353">
    <property type="entry name" value="LacZ_4"/>
    <property type="match status" value="1"/>
</dbReference>
<dbReference type="SUPFAM" id="SSF74650">
    <property type="entry name" value="Galactose mutarotase-like"/>
    <property type="match status" value="1"/>
</dbReference>
<evidence type="ECO:0000256" key="10">
    <source>
        <dbReference type="SAM" id="Phobius"/>
    </source>
</evidence>
<proteinExistence type="inferred from homology"/>
<dbReference type="SUPFAM" id="SSF49785">
    <property type="entry name" value="Galactose-binding domain-like"/>
    <property type="match status" value="1"/>
</dbReference>
<feature type="domain" description="Glycoside hydrolase family 2 immunoglobulin-like beta-sandwich" evidence="11">
    <location>
        <begin position="229"/>
        <end position="309"/>
    </location>
</feature>
<dbReference type="InterPro" id="IPR011013">
    <property type="entry name" value="Gal_mutarotase_sf_dom"/>
</dbReference>
<dbReference type="SUPFAM" id="SSF49303">
    <property type="entry name" value="beta-Galactosidase/glucuronidase domain"/>
    <property type="match status" value="2"/>
</dbReference>
<gene>
    <name evidence="16" type="ORF">ACFSKL_17145</name>
</gene>
<comment type="subunit">
    <text evidence="4">Monomer.</text>
</comment>
<dbReference type="InterPro" id="IPR036156">
    <property type="entry name" value="Beta-gal/glucu_dom_sf"/>
</dbReference>
<evidence type="ECO:0000259" key="12">
    <source>
        <dbReference type="Pfam" id="PF02836"/>
    </source>
</evidence>
<feature type="domain" description="Glycoside hydrolase family 2 catalytic" evidence="12">
    <location>
        <begin position="312"/>
        <end position="529"/>
    </location>
</feature>
<keyword evidence="10" id="KW-1133">Transmembrane helix</keyword>
<organism evidence="16 17">
    <name type="scientific">Belliella marina</name>
    <dbReference type="NCBI Taxonomy" id="1644146"/>
    <lineage>
        <taxon>Bacteria</taxon>
        <taxon>Pseudomonadati</taxon>
        <taxon>Bacteroidota</taxon>
        <taxon>Cytophagia</taxon>
        <taxon>Cytophagales</taxon>
        <taxon>Cyclobacteriaceae</taxon>
        <taxon>Belliella</taxon>
    </lineage>
</organism>
<protein>
    <recommendedName>
        <fullName evidence="5">beta-galactosidase</fullName>
        <ecNumber evidence="5">3.2.1.23</ecNumber>
    </recommendedName>
    <alternativeName>
        <fullName evidence="9">Lactase</fullName>
    </alternativeName>
</protein>
<evidence type="ECO:0000256" key="3">
    <source>
        <dbReference type="ARBA" id="ARBA00007401"/>
    </source>
</evidence>
<dbReference type="InterPro" id="IPR017853">
    <property type="entry name" value="GH"/>
</dbReference>
<dbReference type="InterPro" id="IPR050347">
    <property type="entry name" value="Bact_Beta-galactosidase"/>
</dbReference>
<dbReference type="PANTHER" id="PTHR46323">
    <property type="entry name" value="BETA-GALACTOSIDASE"/>
    <property type="match status" value="1"/>
</dbReference>
<dbReference type="PRINTS" id="PR00132">
    <property type="entry name" value="GLHYDRLASE2"/>
</dbReference>
<evidence type="ECO:0000313" key="16">
    <source>
        <dbReference type="EMBL" id="MFD2036536.1"/>
    </source>
</evidence>
<evidence type="ECO:0000313" key="17">
    <source>
        <dbReference type="Proteomes" id="UP001597361"/>
    </source>
</evidence>
<dbReference type="InterPro" id="IPR014718">
    <property type="entry name" value="GH-type_carb-bd"/>
</dbReference>
<dbReference type="PANTHER" id="PTHR46323:SF2">
    <property type="entry name" value="BETA-GALACTOSIDASE"/>
    <property type="match status" value="1"/>
</dbReference>
<dbReference type="Pfam" id="PF00703">
    <property type="entry name" value="Glyco_hydro_2"/>
    <property type="match status" value="1"/>
</dbReference>
<dbReference type="SUPFAM" id="SSF51445">
    <property type="entry name" value="(Trans)glycosidases"/>
    <property type="match status" value="1"/>
</dbReference>
<dbReference type="EC" id="3.2.1.23" evidence="5"/>
<evidence type="ECO:0000256" key="9">
    <source>
        <dbReference type="ARBA" id="ARBA00032230"/>
    </source>
</evidence>
<dbReference type="GO" id="GO:0016787">
    <property type="term" value="F:hydrolase activity"/>
    <property type="evidence" value="ECO:0007669"/>
    <property type="project" value="UniProtKB-KW"/>
</dbReference>